<dbReference type="InterPro" id="IPR036366">
    <property type="entry name" value="PGBDSf"/>
</dbReference>
<evidence type="ECO:0000256" key="1">
    <source>
        <dbReference type="ARBA" id="ARBA00001561"/>
    </source>
</evidence>
<organism evidence="7 8">
    <name type="scientific">Actinocorallia longicatena</name>
    <dbReference type="NCBI Taxonomy" id="111803"/>
    <lineage>
        <taxon>Bacteria</taxon>
        <taxon>Bacillati</taxon>
        <taxon>Actinomycetota</taxon>
        <taxon>Actinomycetes</taxon>
        <taxon>Streptosporangiales</taxon>
        <taxon>Thermomonosporaceae</taxon>
        <taxon>Actinocorallia</taxon>
    </lineage>
</organism>
<dbReference type="EMBL" id="BAAAUV010000013">
    <property type="protein sequence ID" value="GAA3223317.1"/>
    <property type="molecule type" value="Genomic_DNA"/>
</dbReference>
<proteinExistence type="inferred from homology"/>
<dbReference type="Gene3D" id="3.40.80.10">
    <property type="entry name" value="Peptidoglycan recognition protein-like"/>
    <property type="match status" value="1"/>
</dbReference>
<dbReference type="EC" id="3.5.1.28" evidence="3"/>
<name>A0ABP6QF19_9ACTN</name>
<dbReference type="InterPro" id="IPR002502">
    <property type="entry name" value="Amidase_domain"/>
</dbReference>
<evidence type="ECO:0000256" key="4">
    <source>
        <dbReference type="ARBA" id="ARBA00022801"/>
    </source>
</evidence>
<dbReference type="RefSeq" id="WP_344832555.1">
    <property type="nucleotide sequence ID" value="NZ_BAAAUV010000013.1"/>
</dbReference>
<dbReference type="PANTHER" id="PTHR30417">
    <property type="entry name" value="N-ACETYLMURAMOYL-L-ALANINE AMIDASE AMID"/>
    <property type="match status" value="1"/>
</dbReference>
<comment type="catalytic activity">
    <reaction evidence="1">
        <text>Hydrolyzes the link between N-acetylmuramoyl residues and L-amino acid residues in certain cell-wall glycopeptides.</text>
        <dbReference type="EC" id="3.5.1.28"/>
    </reaction>
</comment>
<gene>
    <name evidence="7" type="ORF">GCM10010468_49770</name>
</gene>
<feature type="domain" description="N-acetylmuramoyl-L-alanine amidase" evidence="6">
    <location>
        <begin position="8"/>
        <end position="156"/>
    </location>
</feature>
<dbReference type="SUPFAM" id="SSF55846">
    <property type="entry name" value="N-acetylmuramoyl-L-alanine amidase-like"/>
    <property type="match status" value="1"/>
</dbReference>
<dbReference type="Pfam" id="PF01510">
    <property type="entry name" value="Amidase_2"/>
    <property type="match status" value="1"/>
</dbReference>
<dbReference type="Pfam" id="PF01471">
    <property type="entry name" value="PG_binding_1"/>
    <property type="match status" value="1"/>
</dbReference>
<dbReference type="Proteomes" id="UP001501237">
    <property type="component" value="Unassembled WGS sequence"/>
</dbReference>
<sequence>MTYPYIPARLHGGAQSTITRIVIHATVSPCVKGGARNVAAYFQSKNAGGSAHYIVDPGEIVQAVKDNVVAYHAPPNTGTLGVELCDPQKGTAARWSDANHTAMLRRAAVLVRALAAAHDVPLVRLSALDLTKGKRGICGHVEVSRAFGKTDHGDPDIGGKFPWPAFMAMLTDEEDIVSQLPLLKRGATGEDVQTLRALLLARSHPEVKTVEGTFDAVVEAAVRAIQEWAGIDVDGIVGDDTWRALILRARKS</sequence>
<dbReference type="PANTHER" id="PTHR30417:SF1">
    <property type="entry name" value="N-ACETYLMURAMOYL-L-ALANINE AMIDASE AMID"/>
    <property type="match status" value="1"/>
</dbReference>
<dbReference type="Gene3D" id="1.10.101.10">
    <property type="entry name" value="PGBD-like superfamily/PGBD"/>
    <property type="match status" value="1"/>
</dbReference>
<dbReference type="CDD" id="cd06583">
    <property type="entry name" value="PGRP"/>
    <property type="match status" value="1"/>
</dbReference>
<dbReference type="InterPro" id="IPR036365">
    <property type="entry name" value="PGBD-like_sf"/>
</dbReference>
<keyword evidence="4" id="KW-0378">Hydrolase</keyword>
<dbReference type="InterPro" id="IPR036505">
    <property type="entry name" value="Amidase/PGRP_sf"/>
</dbReference>
<evidence type="ECO:0000256" key="3">
    <source>
        <dbReference type="ARBA" id="ARBA00011901"/>
    </source>
</evidence>
<dbReference type="SUPFAM" id="SSF47090">
    <property type="entry name" value="PGBD-like"/>
    <property type="match status" value="1"/>
</dbReference>
<keyword evidence="5" id="KW-0961">Cell wall biogenesis/degradation</keyword>
<dbReference type="SMART" id="SM00644">
    <property type="entry name" value="Ami_2"/>
    <property type="match status" value="1"/>
</dbReference>
<dbReference type="InterPro" id="IPR051206">
    <property type="entry name" value="NAMLAA_amidase_2"/>
</dbReference>
<evidence type="ECO:0000313" key="8">
    <source>
        <dbReference type="Proteomes" id="UP001501237"/>
    </source>
</evidence>
<keyword evidence="8" id="KW-1185">Reference proteome</keyword>
<dbReference type="InterPro" id="IPR002477">
    <property type="entry name" value="Peptidoglycan-bd-like"/>
</dbReference>
<evidence type="ECO:0000256" key="2">
    <source>
        <dbReference type="ARBA" id="ARBA00007553"/>
    </source>
</evidence>
<reference evidence="8" key="1">
    <citation type="journal article" date="2019" name="Int. J. Syst. Evol. Microbiol.">
        <title>The Global Catalogue of Microorganisms (GCM) 10K type strain sequencing project: providing services to taxonomists for standard genome sequencing and annotation.</title>
        <authorList>
            <consortium name="The Broad Institute Genomics Platform"/>
            <consortium name="The Broad Institute Genome Sequencing Center for Infectious Disease"/>
            <person name="Wu L."/>
            <person name="Ma J."/>
        </authorList>
    </citation>
    <scope>NUCLEOTIDE SEQUENCE [LARGE SCALE GENOMIC DNA]</scope>
    <source>
        <strain evidence="8">JCM 9377</strain>
    </source>
</reference>
<protein>
    <recommendedName>
        <fullName evidence="3">N-acetylmuramoyl-L-alanine amidase</fullName>
        <ecNumber evidence="3">3.5.1.28</ecNumber>
    </recommendedName>
</protein>
<evidence type="ECO:0000313" key="7">
    <source>
        <dbReference type="EMBL" id="GAA3223317.1"/>
    </source>
</evidence>
<comment type="similarity">
    <text evidence="2">Belongs to the N-acetylmuramoyl-L-alanine amidase 2 family.</text>
</comment>
<comment type="caution">
    <text evidence="7">The sequence shown here is derived from an EMBL/GenBank/DDBJ whole genome shotgun (WGS) entry which is preliminary data.</text>
</comment>
<accession>A0ABP6QF19</accession>
<evidence type="ECO:0000256" key="5">
    <source>
        <dbReference type="ARBA" id="ARBA00023316"/>
    </source>
</evidence>
<evidence type="ECO:0000259" key="6">
    <source>
        <dbReference type="SMART" id="SM00644"/>
    </source>
</evidence>